<dbReference type="EMBL" id="JAPMOS010000002">
    <property type="protein sequence ID" value="KAJ4462774.1"/>
    <property type="molecule type" value="Genomic_DNA"/>
</dbReference>
<dbReference type="InterPro" id="IPR027409">
    <property type="entry name" value="GroEL-like_apical_dom_sf"/>
</dbReference>
<dbReference type="Gene3D" id="3.50.7.10">
    <property type="entry name" value="GroEL"/>
    <property type="match status" value="1"/>
</dbReference>
<proteinExistence type="inferred from homology"/>
<keyword evidence="3" id="KW-0963">Cytoplasm</keyword>
<comment type="subcellular location">
    <subcellularLocation>
        <location evidence="1">Cytoplasm</location>
    </subcellularLocation>
</comment>
<dbReference type="Pfam" id="PF00118">
    <property type="entry name" value="Cpn60_TCP1"/>
    <property type="match status" value="1"/>
</dbReference>
<dbReference type="Gene3D" id="1.10.560.10">
    <property type="entry name" value="GroEL-like equatorial domain"/>
    <property type="match status" value="1"/>
</dbReference>
<dbReference type="InterPro" id="IPR027410">
    <property type="entry name" value="TCP-1-like_intermed_sf"/>
</dbReference>
<keyword evidence="9" id="KW-1185">Reference proteome</keyword>
<comment type="similarity">
    <text evidence="2 7">Belongs to the TCP-1 chaperonin family.</text>
</comment>
<evidence type="ECO:0000313" key="8">
    <source>
        <dbReference type="EMBL" id="KAJ4462774.1"/>
    </source>
</evidence>
<accession>A0ABQ8UUH6</accession>
<dbReference type="PRINTS" id="PR00304">
    <property type="entry name" value="TCOMPLEXTCP1"/>
</dbReference>
<evidence type="ECO:0000256" key="4">
    <source>
        <dbReference type="ARBA" id="ARBA00022741"/>
    </source>
</evidence>
<organism evidence="8 9">
    <name type="scientific">Paratrimastix pyriformis</name>
    <dbReference type="NCBI Taxonomy" id="342808"/>
    <lineage>
        <taxon>Eukaryota</taxon>
        <taxon>Metamonada</taxon>
        <taxon>Preaxostyla</taxon>
        <taxon>Paratrimastigidae</taxon>
        <taxon>Paratrimastix</taxon>
    </lineage>
</organism>
<protein>
    <submittedName>
        <fullName evidence="8">T-complex protein 1 subunit epsilon</fullName>
    </submittedName>
</protein>
<gene>
    <name evidence="8" type="ORF">PAPYR_797</name>
</gene>
<keyword evidence="5 7" id="KW-0067">ATP-binding</keyword>
<dbReference type="CDD" id="cd03339">
    <property type="entry name" value="TCP1_epsilon"/>
    <property type="match status" value="1"/>
</dbReference>
<evidence type="ECO:0000313" key="9">
    <source>
        <dbReference type="Proteomes" id="UP001141327"/>
    </source>
</evidence>
<reference evidence="8" key="1">
    <citation type="journal article" date="2022" name="bioRxiv">
        <title>Genomics of Preaxostyla Flagellates Illuminates Evolutionary Transitions and the Path Towards Mitochondrial Loss.</title>
        <authorList>
            <person name="Novak L.V.F."/>
            <person name="Treitli S.C."/>
            <person name="Pyrih J."/>
            <person name="Halakuc P."/>
            <person name="Pipaliya S.V."/>
            <person name="Vacek V."/>
            <person name="Brzon O."/>
            <person name="Soukal P."/>
            <person name="Eme L."/>
            <person name="Dacks J.B."/>
            <person name="Karnkowska A."/>
            <person name="Elias M."/>
            <person name="Hampl V."/>
        </authorList>
    </citation>
    <scope>NUCLEOTIDE SEQUENCE</scope>
    <source>
        <strain evidence="8">RCP-MX</strain>
    </source>
</reference>
<comment type="caution">
    <text evidence="8">The sequence shown here is derived from an EMBL/GenBank/DDBJ whole genome shotgun (WGS) entry which is preliminary data.</text>
</comment>
<dbReference type="SUPFAM" id="SSF48592">
    <property type="entry name" value="GroEL equatorial domain-like"/>
    <property type="match status" value="1"/>
</dbReference>
<dbReference type="InterPro" id="IPR002423">
    <property type="entry name" value="Cpn60/GroEL/TCP-1"/>
</dbReference>
<evidence type="ECO:0000256" key="1">
    <source>
        <dbReference type="ARBA" id="ARBA00004496"/>
    </source>
</evidence>
<dbReference type="PANTHER" id="PTHR11353">
    <property type="entry name" value="CHAPERONIN"/>
    <property type="match status" value="1"/>
</dbReference>
<evidence type="ECO:0000256" key="6">
    <source>
        <dbReference type="ARBA" id="ARBA00023186"/>
    </source>
</evidence>
<dbReference type="InterPro" id="IPR053374">
    <property type="entry name" value="TCP-1_chaperonin"/>
</dbReference>
<dbReference type="InterPro" id="IPR027413">
    <property type="entry name" value="GROEL-like_equatorial_sf"/>
</dbReference>
<evidence type="ECO:0000256" key="3">
    <source>
        <dbReference type="ARBA" id="ARBA00022490"/>
    </source>
</evidence>
<evidence type="ECO:0000256" key="7">
    <source>
        <dbReference type="RuleBase" id="RU004187"/>
    </source>
</evidence>
<sequence length="543" mass="60206">MQQQVPVFYDEYGNPFIVLREQDKKQRITGVEAIKENIQACLYLYNTIRTSFGPKGMDKALVSKDGDVTVSNDGRTILDHMEVENQAARMLVELSKSMDDEVGDGTTGVVILAGSLLEQALPLINKGIHPIRIADGFEMACQHACQYMETISDRLEFTKDNIAPLYVPATSCLSSKIVNRHGTKMARIAVEAVLDVADLDRRDVNFDHIKIETKVGGRLEDTELVQGLMLDKGISHPQMRKEIRDARIAVLTCPFECPKPKTKYKVEIDSAAKYQQLAQQERDYFHRMVQLVKQSGANLVLCQWGFDDEANHLLMQADLPAVRWVGGLELELVAMATGARIVPRFEDLTPEKLGHAALVREVNFGTSGKEEMLSIEGCANTQAVTVFIRGGNKMLLEEAKRSLHDAMCVTRNLIRDNRIIYGGGAAEVACSLHISHMADQVGTIEQYALRAFADALDAVPVALAENSGLPPIETLARVKAAQVREHNPRLGVDCMETGNMDMRTHGVFETLLAKKEQYLLATQVVRMILKIDDILKPAPAPAQ</sequence>
<dbReference type="NCBIfam" id="NF041083">
    <property type="entry name" value="thermosome_beta"/>
    <property type="match status" value="1"/>
</dbReference>
<keyword evidence="4 7" id="KW-0547">Nucleotide-binding</keyword>
<dbReference type="InterPro" id="IPR012718">
    <property type="entry name" value="Chap_CCT_epsi"/>
</dbReference>
<dbReference type="Proteomes" id="UP001141327">
    <property type="component" value="Unassembled WGS sequence"/>
</dbReference>
<evidence type="ECO:0000256" key="2">
    <source>
        <dbReference type="ARBA" id="ARBA00008020"/>
    </source>
</evidence>
<dbReference type="NCBIfam" id="TIGR02343">
    <property type="entry name" value="chap_CCT_epsi"/>
    <property type="match status" value="1"/>
</dbReference>
<keyword evidence="6 7" id="KW-0143">Chaperone</keyword>
<dbReference type="SUPFAM" id="SSF54849">
    <property type="entry name" value="GroEL-intermediate domain like"/>
    <property type="match status" value="1"/>
</dbReference>
<dbReference type="InterPro" id="IPR017998">
    <property type="entry name" value="Chaperone_TCP-1"/>
</dbReference>
<dbReference type="SUPFAM" id="SSF52029">
    <property type="entry name" value="GroEL apical domain-like"/>
    <property type="match status" value="1"/>
</dbReference>
<dbReference type="InterPro" id="IPR054827">
    <property type="entry name" value="thermosome_alpha"/>
</dbReference>
<evidence type="ECO:0000256" key="5">
    <source>
        <dbReference type="ARBA" id="ARBA00022840"/>
    </source>
</evidence>
<name>A0ABQ8UUH6_9EUKA</name>
<dbReference type="NCBIfam" id="NF041082">
    <property type="entry name" value="thermosome_alpha"/>
    <property type="match status" value="1"/>
</dbReference>
<dbReference type="Gene3D" id="3.30.260.10">
    <property type="entry name" value="TCP-1-like chaperonin intermediate domain"/>
    <property type="match status" value="1"/>
</dbReference>